<dbReference type="Pfam" id="PF03466">
    <property type="entry name" value="LysR_substrate"/>
    <property type="match status" value="1"/>
</dbReference>
<accession>A0ABS2DVC1</accession>
<dbReference type="RefSeq" id="WP_205103839.1">
    <property type="nucleotide sequence ID" value="NZ_JACJJC010000015.1"/>
</dbReference>
<dbReference type="InterPro" id="IPR005119">
    <property type="entry name" value="LysR_subst-bd"/>
</dbReference>
<evidence type="ECO:0000259" key="5">
    <source>
        <dbReference type="PROSITE" id="PS50931"/>
    </source>
</evidence>
<sequence length="321" mass="36400">MTDETAVQPDLSLDELQFLMTLWETRSLTSAASRHRMSMGSASRRLAHLRTVFSDELFVRSGLVMLPTGRMRALYPRVEAVLRSSQSLFSQESFDLANTRRVVRILSVDNGVLTLMNEAIGRFYQNAPNASIAIRSIDEQLFERLRDGSADMALYPIRNVPKDFHVLELYKTRRGLLVREGHPLIERYNKQGRITTADLAEFRKVDITFSGAPLWQQPSAAATAFDDCQEAAFSMPFFLAVPYVLAQTDFTYTAPVITLMHFVRQSSFKLRMLPAPAEIAPFSPCIIWHHGTHTDPFLQWVRAVITDGCRNEARRLGAIDE</sequence>
<dbReference type="CDD" id="cd08417">
    <property type="entry name" value="PBP2_Nitroaromatics_like"/>
    <property type="match status" value="1"/>
</dbReference>
<reference evidence="6 7" key="1">
    <citation type="journal article" date="2021" name="Sci. Rep.">
        <title>The distribution of antibiotic resistance genes in chicken gut microbiota commensals.</title>
        <authorList>
            <person name="Juricova H."/>
            <person name="Matiasovicova J."/>
            <person name="Kubasova T."/>
            <person name="Cejkova D."/>
            <person name="Rychlik I."/>
        </authorList>
    </citation>
    <scope>NUCLEOTIDE SEQUENCE [LARGE SCALE GENOMIC DNA]</scope>
    <source>
        <strain evidence="6 7">An829</strain>
    </source>
</reference>
<dbReference type="EMBL" id="JACJJC010000015">
    <property type="protein sequence ID" value="MBM6704680.1"/>
    <property type="molecule type" value="Genomic_DNA"/>
</dbReference>
<organism evidence="6 7">
    <name type="scientific">Sutterella massiliensis</name>
    <dbReference type="NCBI Taxonomy" id="1816689"/>
    <lineage>
        <taxon>Bacteria</taxon>
        <taxon>Pseudomonadati</taxon>
        <taxon>Pseudomonadota</taxon>
        <taxon>Betaproteobacteria</taxon>
        <taxon>Burkholderiales</taxon>
        <taxon>Sutterellaceae</taxon>
        <taxon>Sutterella</taxon>
    </lineage>
</organism>
<dbReference type="SUPFAM" id="SSF46785">
    <property type="entry name" value="Winged helix' DNA-binding domain"/>
    <property type="match status" value="1"/>
</dbReference>
<keyword evidence="2" id="KW-0805">Transcription regulation</keyword>
<comment type="similarity">
    <text evidence="1">Belongs to the LysR transcriptional regulatory family.</text>
</comment>
<gene>
    <name evidence="6" type="ORF">H6A60_09320</name>
</gene>
<feature type="domain" description="HTH lysR-type" evidence="5">
    <location>
        <begin position="11"/>
        <end position="68"/>
    </location>
</feature>
<dbReference type="PROSITE" id="PS50931">
    <property type="entry name" value="HTH_LYSR"/>
    <property type="match status" value="1"/>
</dbReference>
<dbReference type="InterPro" id="IPR036388">
    <property type="entry name" value="WH-like_DNA-bd_sf"/>
</dbReference>
<proteinExistence type="inferred from homology"/>
<evidence type="ECO:0000256" key="4">
    <source>
        <dbReference type="ARBA" id="ARBA00023163"/>
    </source>
</evidence>
<dbReference type="Gene3D" id="1.10.10.10">
    <property type="entry name" value="Winged helix-like DNA-binding domain superfamily/Winged helix DNA-binding domain"/>
    <property type="match status" value="1"/>
</dbReference>
<dbReference type="SUPFAM" id="SSF53850">
    <property type="entry name" value="Periplasmic binding protein-like II"/>
    <property type="match status" value="1"/>
</dbReference>
<name>A0ABS2DVC1_9BURK</name>
<dbReference type="Pfam" id="PF00126">
    <property type="entry name" value="HTH_1"/>
    <property type="match status" value="1"/>
</dbReference>
<dbReference type="Proteomes" id="UP000715095">
    <property type="component" value="Unassembled WGS sequence"/>
</dbReference>
<keyword evidence="3" id="KW-0238">DNA-binding</keyword>
<dbReference type="InterPro" id="IPR000847">
    <property type="entry name" value="LysR_HTH_N"/>
</dbReference>
<dbReference type="InterPro" id="IPR037402">
    <property type="entry name" value="YidZ_PBP2"/>
</dbReference>
<evidence type="ECO:0000256" key="2">
    <source>
        <dbReference type="ARBA" id="ARBA00023015"/>
    </source>
</evidence>
<evidence type="ECO:0000256" key="1">
    <source>
        <dbReference type="ARBA" id="ARBA00009437"/>
    </source>
</evidence>
<evidence type="ECO:0000313" key="6">
    <source>
        <dbReference type="EMBL" id="MBM6704680.1"/>
    </source>
</evidence>
<dbReference type="InterPro" id="IPR050389">
    <property type="entry name" value="LysR-type_TF"/>
</dbReference>
<keyword evidence="4" id="KW-0804">Transcription</keyword>
<dbReference type="PANTHER" id="PTHR30118">
    <property type="entry name" value="HTH-TYPE TRANSCRIPTIONAL REGULATOR LEUO-RELATED"/>
    <property type="match status" value="1"/>
</dbReference>
<evidence type="ECO:0000256" key="3">
    <source>
        <dbReference type="ARBA" id="ARBA00023125"/>
    </source>
</evidence>
<dbReference type="InterPro" id="IPR036390">
    <property type="entry name" value="WH_DNA-bd_sf"/>
</dbReference>
<comment type="caution">
    <text evidence="6">The sequence shown here is derived from an EMBL/GenBank/DDBJ whole genome shotgun (WGS) entry which is preliminary data.</text>
</comment>
<keyword evidence="7" id="KW-1185">Reference proteome</keyword>
<evidence type="ECO:0000313" key="7">
    <source>
        <dbReference type="Proteomes" id="UP000715095"/>
    </source>
</evidence>
<dbReference type="Gene3D" id="3.40.190.10">
    <property type="entry name" value="Periplasmic binding protein-like II"/>
    <property type="match status" value="2"/>
</dbReference>
<dbReference type="PANTHER" id="PTHR30118:SF15">
    <property type="entry name" value="TRANSCRIPTIONAL REGULATORY PROTEIN"/>
    <property type="match status" value="1"/>
</dbReference>
<protein>
    <submittedName>
        <fullName evidence="6">LysR family transcriptional regulator</fullName>
    </submittedName>
</protein>